<name>A0A645A857_9ZZZZ</name>
<protein>
    <submittedName>
        <fullName evidence="1">Uncharacterized protein</fullName>
    </submittedName>
</protein>
<evidence type="ECO:0000313" key="1">
    <source>
        <dbReference type="EMBL" id="MPM45924.1"/>
    </source>
</evidence>
<accession>A0A645A857</accession>
<sequence length="52" mass="6040">MNILQSLKIGGSFHYAPDLPFIEKFLDNKCFTITKYDVDKNDFKATVVKRTK</sequence>
<reference evidence="1" key="1">
    <citation type="submission" date="2019-08" db="EMBL/GenBank/DDBJ databases">
        <authorList>
            <person name="Kucharzyk K."/>
            <person name="Murdoch R.W."/>
            <person name="Higgins S."/>
            <person name="Loffler F."/>
        </authorList>
    </citation>
    <scope>NUCLEOTIDE SEQUENCE</scope>
</reference>
<organism evidence="1">
    <name type="scientific">bioreactor metagenome</name>
    <dbReference type="NCBI Taxonomy" id="1076179"/>
    <lineage>
        <taxon>unclassified sequences</taxon>
        <taxon>metagenomes</taxon>
        <taxon>ecological metagenomes</taxon>
    </lineage>
</organism>
<dbReference type="AlphaFoldDB" id="A0A645A857"/>
<proteinExistence type="predicted"/>
<comment type="caution">
    <text evidence="1">The sequence shown here is derived from an EMBL/GenBank/DDBJ whole genome shotgun (WGS) entry which is preliminary data.</text>
</comment>
<dbReference type="EMBL" id="VSSQ01011070">
    <property type="protein sequence ID" value="MPM45924.1"/>
    <property type="molecule type" value="Genomic_DNA"/>
</dbReference>
<gene>
    <name evidence="1" type="ORF">SDC9_92616</name>
</gene>